<evidence type="ECO:0000313" key="3">
    <source>
        <dbReference type="Proteomes" id="UP000431264"/>
    </source>
</evidence>
<proteinExistence type="predicted"/>
<evidence type="ECO:0000256" key="1">
    <source>
        <dbReference type="SAM" id="Phobius"/>
    </source>
</evidence>
<organism evidence="2 3">
    <name type="scientific">Flavobacterium profundi</name>
    <dbReference type="NCBI Taxonomy" id="1774945"/>
    <lineage>
        <taxon>Bacteria</taxon>
        <taxon>Pseudomonadati</taxon>
        <taxon>Bacteroidota</taxon>
        <taxon>Flavobacteriia</taxon>
        <taxon>Flavobacteriales</taxon>
        <taxon>Flavobacteriaceae</taxon>
        <taxon>Flavobacterium</taxon>
    </lineage>
</organism>
<keyword evidence="1" id="KW-0472">Membrane</keyword>
<keyword evidence="1" id="KW-0812">Transmembrane</keyword>
<reference evidence="3" key="1">
    <citation type="submission" date="2019-05" db="EMBL/GenBank/DDBJ databases">
        <title>Flavobacterium profundi sp. nov., isolated from a deep-sea seamount.</title>
        <authorList>
            <person name="Zhang D.-C."/>
        </authorList>
    </citation>
    <scope>NUCLEOTIDE SEQUENCE [LARGE SCALE GENOMIC DNA]</scope>
    <source>
        <strain evidence="3">TP390</strain>
    </source>
</reference>
<accession>A0A6I4IMD1</accession>
<dbReference type="RefSeq" id="WP_140998293.1">
    <property type="nucleotide sequence ID" value="NZ_VDCZ01000009.1"/>
</dbReference>
<dbReference type="Proteomes" id="UP000431264">
    <property type="component" value="Unassembled WGS sequence"/>
</dbReference>
<comment type="caution">
    <text evidence="2">The sequence shown here is derived from an EMBL/GenBank/DDBJ whole genome shotgun (WGS) entry which is preliminary data.</text>
</comment>
<evidence type="ECO:0000313" key="2">
    <source>
        <dbReference type="EMBL" id="MVO09922.1"/>
    </source>
</evidence>
<dbReference type="OrthoDB" id="1144821at2"/>
<keyword evidence="3" id="KW-1185">Reference proteome</keyword>
<feature type="transmembrane region" description="Helical" evidence="1">
    <location>
        <begin position="12"/>
        <end position="34"/>
    </location>
</feature>
<keyword evidence="1" id="KW-1133">Transmembrane helix</keyword>
<sequence>METNYQFKDLPFSTQLAIVSFGFGTILFVTHFIFPNYFPILVIGYIYLLIAILINTLTFFYLVYLFSKETNVEDLTIRILILLSNIPIAFLYAYVVLNTI</sequence>
<feature type="transmembrane region" description="Helical" evidence="1">
    <location>
        <begin position="40"/>
        <end position="63"/>
    </location>
</feature>
<name>A0A6I4IMD1_9FLAO</name>
<gene>
    <name evidence="2" type="ORF">GOQ30_12195</name>
</gene>
<feature type="transmembrane region" description="Helical" evidence="1">
    <location>
        <begin position="75"/>
        <end position="97"/>
    </location>
</feature>
<dbReference type="AlphaFoldDB" id="A0A6I4IMD1"/>
<dbReference type="EMBL" id="WQLW01000009">
    <property type="protein sequence ID" value="MVO09922.1"/>
    <property type="molecule type" value="Genomic_DNA"/>
</dbReference>
<protein>
    <submittedName>
        <fullName evidence="2">Uncharacterized protein</fullName>
    </submittedName>
</protein>